<dbReference type="Proteomes" id="UP000000445">
    <property type="component" value="Chromosome"/>
</dbReference>
<reference evidence="1 2" key="1">
    <citation type="journal article" date="2009" name="Biosci. Biotechnol. Biochem.">
        <title>WeGAS: a web-based microbial genome annotation system.</title>
        <authorList>
            <person name="Lee D."/>
            <person name="Seo H."/>
            <person name="Park C."/>
            <person name="Park K."/>
        </authorList>
    </citation>
    <scope>NUCLEOTIDE SEQUENCE [LARGE SCALE GENOMIC DNA]</scope>
    <source>
        <strain evidence="2">ATCC 49049 / DSM 4359 / NBRC 107923 / NS-E</strain>
    </source>
</reference>
<gene>
    <name evidence="1" type="ordered locus">CTN_1847</name>
</gene>
<dbReference type="EMBL" id="CP000916">
    <property type="protein sequence ID" value="ACM24023.1"/>
    <property type="molecule type" value="Genomic_DNA"/>
</dbReference>
<dbReference type="STRING" id="309803.CTN_1847"/>
<dbReference type="PANTHER" id="PTHR34990:SF2">
    <property type="entry name" value="BLL8164 PROTEIN"/>
    <property type="match status" value="1"/>
</dbReference>
<dbReference type="Gene3D" id="3.60.21.10">
    <property type="match status" value="1"/>
</dbReference>
<accession>B9KAP0</accession>
<dbReference type="GO" id="GO:0046872">
    <property type="term" value="F:metal ion binding"/>
    <property type="evidence" value="ECO:0007669"/>
    <property type="project" value="UniProtKB-KW"/>
</dbReference>
<dbReference type="InterPro" id="IPR043461">
    <property type="entry name" value="LpxH-like"/>
</dbReference>
<sequence length="355" mass="42167">MELFIVGDGFEILESRVVKELGLVSFDEVLKSLDDTVINEIEKKHEKIFETLKKFAKRHTIYYVVGNHDYHILKNKNLQKALKERFEHLEILPYYYDEKTKLLVLHGNQFDVINRFSLDRKSGKVIPPLGDFIARYMMVNFDENVINFAPEEVVRDYDNVRPLLDVFHWFEYVTEIYDIGVDLVELWLKSFLTMLKTSEAKRWMRNNFPRTHWISRLFVNRFGGLEMGRILVRTVYTFRKLRRVDYLQKWARIVLKGSQKWKRFMVGYAEDLDKIDRVDILVMGHVHHFTYRIVPAPDGKKLYVNCGSWRPVLEKIGMKRKHGFHKKAELPKITMDFSNGRVEVKASITNMIGKI</sequence>
<dbReference type="InterPro" id="IPR029052">
    <property type="entry name" value="Metallo-depent_PP-like"/>
</dbReference>
<dbReference type="eggNOG" id="COG2908">
    <property type="taxonomic scope" value="Bacteria"/>
</dbReference>
<dbReference type="HOGENOM" id="CLU_703425_0_0_0"/>
<dbReference type="GO" id="GO:0008758">
    <property type="term" value="F:UDP-2,3-diacylglucosamine hydrolase activity"/>
    <property type="evidence" value="ECO:0007669"/>
    <property type="project" value="TreeGrafter"/>
</dbReference>
<proteinExistence type="predicted"/>
<dbReference type="PANTHER" id="PTHR34990">
    <property type="entry name" value="UDP-2,3-DIACYLGLUCOSAMINE HYDROLASE-RELATED"/>
    <property type="match status" value="1"/>
</dbReference>
<keyword evidence="2" id="KW-1185">Reference proteome</keyword>
<evidence type="ECO:0000313" key="2">
    <source>
        <dbReference type="Proteomes" id="UP000000445"/>
    </source>
</evidence>
<dbReference type="GO" id="GO:0009245">
    <property type="term" value="P:lipid A biosynthetic process"/>
    <property type="evidence" value="ECO:0007669"/>
    <property type="project" value="TreeGrafter"/>
</dbReference>
<name>B9KAP0_THENN</name>
<dbReference type="GO" id="GO:0016020">
    <property type="term" value="C:membrane"/>
    <property type="evidence" value="ECO:0007669"/>
    <property type="project" value="GOC"/>
</dbReference>
<dbReference type="KEGG" id="tna:CTN_1847"/>
<evidence type="ECO:0000313" key="1">
    <source>
        <dbReference type="EMBL" id="ACM24023.1"/>
    </source>
</evidence>
<dbReference type="AlphaFoldDB" id="B9KAP0"/>
<organism evidence="1 2">
    <name type="scientific">Thermotoga neapolitana (strain ATCC 49049 / DSM 4359 / NBRC 107923 / NS-E)</name>
    <dbReference type="NCBI Taxonomy" id="309803"/>
    <lineage>
        <taxon>Bacteria</taxon>
        <taxon>Thermotogati</taxon>
        <taxon>Thermotogota</taxon>
        <taxon>Thermotogae</taxon>
        <taxon>Thermotogales</taxon>
        <taxon>Thermotogaceae</taxon>
        <taxon>Thermotoga</taxon>
    </lineage>
</organism>
<evidence type="ECO:0008006" key="3">
    <source>
        <dbReference type="Google" id="ProtNLM"/>
    </source>
</evidence>
<dbReference type="SUPFAM" id="SSF56300">
    <property type="entry name" value="Metallo-dependent phosphatases"/>
    <property type="match status" value="2"/>
</dbReference>
<protein>
    <recommendedName>
        <fullName evidence="3">Calcineurin-like phosphoesterase domain-containing protein</fullName>
    </recommendedName>
</protein>